<dbReference type="Proteomes" id="UP000230069">
    <property type="component" value="Unassembled WGS sequence"/>
</dbReference>
<dbReference type="SMART" id="SM00028">
    <property type="entry name" value="TPR"/>
    <property type="match status" value="2"/>
</dbReference>
<keyword evidence="1" id="KW-0040">ANK repeat</keyword>
<evidence type="ECO:0000256" key="1">
    <source>
        <dbReference type="PROSITE-ProRule" id="PRU00023"/>
    </source>
</evidence>
<dbReference type="SMART" id="SM00248">
    <property type="entry name" value="ANK"/>
    <property type="match status" value="3"/>
</dbReference>
<sequence>MNAPTDLGTPLQFAAQVCKHDVLKVLLDHGANPNLAVSLIPTPLLWSMIGNSLPCTKLLIQAGADPNNVSLGSSPLFLAAKMGQFDFIKCLLEAGADPDITDDTGMKPIEIAARNANLAEVGILFPVTSPIPACSDWSINGIMEYVHSEEGRQQVLAKIKERLFIAKSEADRALHSKEYIQAKFLYTEVIALDPTDTTALSNRSFCFACQGYPELALEDALTCIKIRPDWPEAYYRAGVALTSFEKFDMAADALLMGLKLDRENKELQDAFQKAVAGKMNSVHI</sequence>
<dbReference type="STRING" id="218851.A0A2G5CBP1"/>
<dbReference type="SUPFAM" id="SSF48403">
    <property type="entry name" value="Ankyrin repeat"/>
    <property type="match status" value="1"/>
</dbReference>
<dbReference type="Gene3D" id="1.25.40.10">
    <property type="entry name" value="Tetratricopeptide repeat domain"/>
    <property type="match status" value="1"/>
</dbReference>
<dbReference type="SUPFAM" id="SSF48452">
    <property type="entry name" value="TPR-like"/>
    <property type="match status" value="1"/>
</dbReference>
<dbReference type="InParanoid" id="A0A2G5CBP1"/>
<feature type="repeat" description="ANK" evidence="1">
    <location>
        <begin position="71"/>
        <end position="103"/>
    </location>
</feature>
<dbReference type="InterPro" id="IPR036770">
    <property type="entry name" value="Ankyrin_rpt-contain_sf"/>
</dbReference>
<proteinExistence type="predicted"/>
<dbReference type="PROSITE" id="PS50088">
    <property type="entry name" value="ANK_REPEAT"/>
    <property type="match status" value="2"/>
</dbReference>
<dbReference type="PANTHER" id="PTHR46224:SF67">
    <property type="entry name" value="HSP70-HSP90 ORGANIZING PROTEIN 3-LIKE"/>
    <property type="match status" value="1"/>
</dbReference>
<dbReference type="InterPro" id="IPR019734">
    <property type="entry name" value="TPR_rpt"/>
</dbReference>
<dbReference type="AlphaFoldDB" id="A0A2G5CBP1"/>
<accession>A0A2G5CBP1</accession>
<dbReference type="PROSITE" id="PS50297">
    <property type="entry name" value="ANK_REP_REGION"/>
    <property type="match status" value="2"/>
</dbReference>
<evidence type="ECO:0000313" key="2">
    <source>
        <dbReference type="EMBL" id="PIA28680.1"/>
    </source>
</evidence>
<reference evidence="2 3" key="1">
    <citation type="submission" date="2017-09" db="EMBL/GenBank/DDBJ databases">
        <title>WGS assembly of Aquilegia coerulea Goldsmith.</title>
        <authorList>
            <person name="Hodges S."/>
            <person name="Kramer E."/>
            <person name="Nordborg M."/>
            <person name="Tomkins J."/>
            <person name="Borevitz J."/>
            <person name="Derieg N."/>
            <person name="Yan J."/>
            <person name="Mihaltcheva S."/>
            <person name="Hayes R.D."/>
            <person name="Rokhsar D."/>
        </authorList>
    </citation>
    <scope>NUCLEOTIDE SEQUENCE [LARGE SCALE GENOMIC DNA]</scope>
    <source>
        <strain evidence="3">cv. Goldsmith</strain>
    </source>
</reference>
<dbReference type="InterPro" id="IPR002110">
    <property type="entry name" value="Ankyrin_rpt"/>
</dbReference>
<protein>
    <submittedName>
        <fullName evidence="2">Uncharacterized protein</fullName>
    </submittedName>
</protein>
<name>A0A2G5CBP1_AQUCA</name>
<dbReference type="PANTHER" id="PTHR46224">
    <property type="entry name" value="ANKYRIN REPEAT FAMILY PROTEIN"/>
    <property type="match status" value="1"/>
</dbReference>
<dbReference type="InterPro" id="IPR051616">
    <property type="entry name" value="Cul2-RING_E3_ligase_SR"/>
</dbReference>
<keyword evidence="3" id="KW-1185">Reference proteome</keyword>
<evidence type="ECO:0000313" key="3">
    <source>
        <dbReference type="Proteomes" id="UP000230069"/>
    </source>
</evidence>
<dbReference type="OrthoDB" id="412869at2759"/>
<feature type="repeat" description="ANK" evidence="1">
    <location>
        <begin position="6"/>
        <end position="38"/>
    </location>
</feature>
<dbReference type="Gene3D" id="1.25.40.20">
    <property type="entry name" value="Ankyrin repeat-containing domain"/>
    <property type="match status" value="1"/>
</dbReference>
<gene>
    <name evidence="2" type="ORF">AQUCO_06700002v1</name>
</gene>
<dbReference type="Pfam" id="PF12796">
    <property type="entry name" value="Ank_2"/>
    <property type="match status" value="1"/>
</dbReference>
<organism evidence="2 3">
    <name type="scientific">Aquilegia coerulea</name>
    <name type="common">Rocky mountain columbine</name>
    <dbReference type="NCBI Taxonomy" id="218851"/>
    <lineage>
        <taxon>Eukaryota</taxon>
        <taxon>Viridiplantae</taxon>
        <taxon>Streptophyta</taxon>
        <taxon>Embryophyta</taxon>
        <taxon>Tracheophyta</taxon>
        <taxon>Spermatophyta</taxon>
        <taxon>Magnoliopsida</taxon>
        <taxon>Ranunculales</taxon>
        <taxon>Ranunculaceae</taxon>
        <taxon>Thalictroideae</taxon>
        <taxon>Aquilegia</taxon>
    </lineage>
</organism>
<dbReference type="EMBL" id="KZ305084">
    <property type="protein sequence ID" value="PIA28680.1"/>
    <property type="molecule type" value="Genomic_DNA"/>
</dbReference>
<dbReference type="InterPro" id="IPR011990">
    <property type="entry name" value="TPR-like_helical_dom_sf"/>
</dbReference>
<dbReference type="Pfam" id="PF00023">
    <property type="entry name" value="Ank"/>
    <property type="match status" value="1"/>
</dbReference>